<keyword evidence="1" id="KW-0560">Oxidoreductase</keyword>
<dbReference type="InterPro" id="IPR036188">
    <property type="entry name" value="FAD/NAD-bd_sf"/>
</dbReference>
<organism evidence="4 5">
    <name type="scientific">Adhaeribacter arboris</name>
    <dbReference type="NCBI Taxonomy" id="2072846"/>
    <lineage>
        <taxon>Bacteria</taxon>
        <taxon>Pseudomonadati</taxon>
        <taxon>Bacteroidota</taxon>
        <taxon>Cytophagia</taxon>
        <taxon>Cytophagales</taxon>
        <taxon>Hymenobacteraceae</taxon>
        <taxon>Adhaeribacter</taxon>
    </lineage>
</organism>
<dbReference type="PRINTS" id="PR00420">
    <property type="entry name" value="RNGMNOXGNASE"/>
</dbReference>
<evidence type="ECO:0000313" key="4">
    <source>
        <dbReference type="EMBL" id="PSR51897.1"/>
    </source>
</evidence>
<dbReference type="Gene3D" id="3.50.50.60">
    <property type="entry name" value="FAD/NAD(P)-binding domain"/>
    <property type="match status" value="1"/>
</dbReference>
<feature type="domain" description="FAD-binding" evidence="3">
    <location>
        <begin position="3"/>
        <end position="333"/>
    </location>
</feature>
<keyword evidence="5" id="KW-1185">Reference proteome</keyword>
<dbReference type="PANTHER" id="PTHR13789">
    <property type="entry name" value="MONOOXYGENASE"/>
    <property type="match status" value="1"/>
</dbReference>
<dbReference type="GO" id="GO:0071949">
    <property type="term" value="F:FAD binding"/>
    <property type="evidence" value="ECO:0007669"/>
    <property type="project" value="InterPro"/>
</dbReference>
<proteinExistence type="predicted"/>
<evidence type="ECO:0000259" key="3">
    <source>
        <dbReference type="Pfam" id="PF01494"/>
    </source>
</evidence>
<sequence>MKISIIGAGIAGLTTAIALKKAGFETEVFEAASEIKPVGAGLGLAPNAIKAFYELGIAEKIIPLGRRLPHFKITNAAGSILSFTDSQAISARYGIDNFTIHRYALHQALLQELDGTPIYIGKKVIGLTKEGKELIIQFQDGSSHKTPYLIIADGIHSVLRNKLVPHATIRYAGYSCWRAVIEGTGIAQEGASETWDTAGRFGIVPLKDNQIYWFACINAPEKSEKFKNFRVQDLYAHFHQFHAPVPQILSKTKDEQLLHHDIFDLDPLPHFVYDNVLLVGDTAHGMTPNMGQGACQAIEDAVVLGKELERNTTIEAALQAFERRRLKRTEKIILRSRNIGRIAQTSNPILAGIRNAMLRITPASAQTKQFDMLYNIDF</sequence>
<dbReference type="EMBL" id="PYFT01000002">
    <property type="protein sequence ID" value="PSR51897.1"/>
    <property type="molecule type" value="Genomic_DNA"/>
</dbReference>
<keyword evidence="2 4" id="KW-0503">Monooxygenase</keyword>
<comment type="caution">
    <text evidence="4">The sequence shown here is derived from an EMBL/GenBank/DDBJ whole genome shotgun (WGS) entry which is preliminary data.</text>
</comment>
<dbReference type="InterPro" id="IPR002938">
    <property type="entry name" value="FAD-bd"/>
</dbReference>
<reference evidence="4 5" key="1">
    <citation type="submission" date="2018-03" db="EMBL/GenBank/DDBJ databases">
        <title>Adhaeribacter sp. HMF7605 Genome sequencing and assembly.</title>
        <authorList>
            <person name="Kang H."/>
            <person name="Kang J."/>
            <person name="Cha I."/>
            <person name="Kim H."/>
            <person name="Joh K."/>
        </authorList>
    </citation>
    <scope>NUCLEOTIDE SEQUENCE [LARGE SCALE GENOMIC DNA]</scope>
    <source>
        <strain evidence="4 5">HMF7605</strain>
    </source>
</reference>
<dbReference type="SUPFAM" id="SSF51905">
    <property type="entry name" value="FAD/NAD(P)-binding domain"/>
    <property type="match status" value="1"/>
</dbReference>
<dbReference type="GO" id="GO:0004497">
    <property type="term" value="F:monooxygenase activity"/>
    <property type="evidence" value="ECO:0007669"/>
    <property type="project" value="UniProtKB-KW"/>
</dbReference>
<dbReference type="AlphaFoldDB" id="A0A2T2Y8R4"/>
<evidence type="ECO:0000256" key="1">
    <source>
        <dbReference type="ARBA" id="ARBA00023002"/>
    </source>
</evidence>
<evidence type="ECO:0000256" key="2">
    <source>
        <dbReference type="ARBA" id="ARBA00023033"/>
    </source>
</evidence>
<dbReference type="RefSeq" id="WP_106933719.1">
    <property type="nucleotide sequence ID" value="NZ_PYFT01000002.1"/>
</dbReference>
<dbReference type="Pfam" id="PF01494">
    <property type="entry name" value="FAD_binding_3"/>
    <property type="match status" value="1"/>
</dbReference>
<evidence type="ECO:0000313" key="5">
    <source>
        <dbReference type="Proteomes" id="UP000240357"/>
    </source>
</evidence>
<dbReference type="NCBIfam" id="NF005243">
    <property type="entry name" value="PRK06753.1"/>
    <property type="match status" value="1"/>
</dbReference>
<dbReference type="OrthoDB" id="9766816at2"/>
<dbReference type="InterPro" id="IPR050493">
    <property type="entry name" value="FAD-dep_Monooxygenase_BioMet"/>
</dbReference>
<dbReference type="PANTHER" id="PTHR13789:SF309">
    <property type="entry name" value="PUTATIVE (AFU_ORTHOLOGUE AFUA_6G14510)-RELATED"/>
    <property type="match status" value="1"/>
</dbReference>
<gene>
    <name evidence="4" type="ORF">AHMF7605_28725</name>
</gene>
<dbReference type="Proteomes" id="UP000240357">
    <property type="component" value="Unassembled WGS sequence"/>
</dbReference>
<accession>A0A2T2Y8R4</accession>
<protein>
    <submittedName>
        <fullName evidence="4">Monooxygenase</fullName>
    </submittedName>
</protein>
<name>A0A2T2Y8R4_9BACT</name>